<proteinExistence type="predicted"/>
<name>X1GK98_9ZZZZ</name>
<accession>X1GK98</accession>
<dbReference type="AlphaFoldDB" id="X1GK98"/>
<comment type="caution">
    <text evidence="1">The sequence shown here is derived from an EMBL/GenBank/DDBJ whole genome shotgun (WGS) entry which is preliminary data.</text>
</comment>
<feature type="non-terminal residue" evidence="1">
    <location>
        <position position="57"/>
    </location>
</feature>
<organism evidence="1">
    <name type="scientific">marine sediment metagenome</name>
    <dbReference type="NCBI Taxonomy" id="412755"/>
    <lineage>
        <taxon>unclassified sequences</taxon>
        <taxon>metagenomes</taxon>
        <taxon>ecological metagenomes</taxon>
    </lineage>
</organism>
<sequence>MSQHVSYKRWVEAIKGFEKSDYRDWFKFAMLWFSFNSYYSKKYFHIRGEKNQVIKFA</sequence>
<evidence type="ECO:0000313" key="1">
    <source>
        <dbReference type="EMBL" id="GAH57597.1"/>
    </source>
</evidence>
<gene>
    <name evidence="1" type="ORF">S03H2_32661</name>
</gene>
<reference evidence="1" key="1">
    <citation type="journal article" date="2014" name="Front. Microbiol.">
        <title>High frequency of phylogenetically diverse reductive dehalogenase-homologous genes in deep subseafloor sedimentary metagenomes.</title>
        <authorList>
            <person name="Kawai M."/>
            <person name="Futagami T."/>
            <person name="Toyoda A."/>
            <person name="Takaki Y."/>
            <person name="Nishi S."/>
            <person name="Hori S."/>
            <person name="Arai W."/>
            <person name="Tsubouchi T."/>
            <person name="Morono Y."/>
            <person name="Uchiyama I."/>
            <person name="Ito T."/>
            <person name="Fujiyama A."/>
            <person name="Inagaki F."/>
            <person name="Takami H."/>
        </authorList>
    </citation>
    <scope>NUCLEOTIDE SEQUENCE</scope>
    <source>
        <strain evidence="1">Expedition CK06-06</strain>
    </source>
</reference>
<protein>
    <submittedName>
        <fullName evidence="1">Uncharacterized protein</fullName>
    </submittedName>
</protein>
<dbReference type="EMBL" id="BARU01019849">
    <property type="protein sequence ID" value="GAH57597.1"/>
    <property type="molecule type" value="Genomic_DNA"/>
</dbReference>